<dbReference type="GO" id="GO:0010411">
    <property type="term" value="P:xyloglucan metabolic process"/>
    <property type="evidence" value="ECO:0007669"/>
    <property type="project" value="TreeGrafter"/>
</dbReference>
<protein>
    <recommendedName>
        <fullName evidence="2">Sortilin N-terminal domain-containing protein</fullName>
    </recommendedName>
</protein>
<keyword evidence="4" id="KW-1185">Reference proteome</keyword>
<dbReference type="InterPro" id="IPR052025">
    <property type="entry name" value="Xyloglucanase_GH74"/>
</dbReference>
<dbReference type="Pfam" id="PF15902">
    <property type="entry name" value="Sortilin-Vps10"/>
    <property type="match status" value="1"/>
</dbReference>
<sequence length="334" mass="36454">MSAAKTIYVGMHDGVCAVTTEDGGSSWQQGPVTSLPHAAARLVASPVNPKRAYLVAYEAGVYRTDDGGMSWSHLDSYPSDYAHSVLAHPTEGDTLYVGSEPATVYRSEDGGQTWSELKGFTQVPESVDWSFHSPTRDSHVRDLRVAPDDPNRIYPGLNDDIHCVALSDDRPGSVYVATAQAPYRSNDGGANWELINDGLDRRYTLHISPAPDDASLVLVTVSENARRLNPLFYRSTDSGDNWQLVDDVGQGTEPEDMVVAFEWDPSEPNRVYAGADGGKLYQSADRGRYLGRTVGPSPIRGGGGIGRRPQLAERAKRVWRVSSRLCGPFGQRIE</sequence>
<dbReference type="PANTHER" id="PTHR43739:SF5">
    <property type="entry name" value="EXO-ALPHA-SIALIDASE"/>
    <property type="match status" value="1"/>
</dbReference>
<dbReference type="PANTHER" id="PTHR43739">
    <property type="entry name" value="XYLOGLUCANASE (EUROFUNG)"/>
    <property type="match status" value="1"/>
</dbReference>
<dbReference type="Gene3D" id="2.130.10.10">
    <property type="entry name" value="YVTN repeat-like/Quinoprotein amine dehydrogenase"/>
    <property type="match status" value="2"/>
</dbReference>
<dbReference type="Proteomes" id="UP001174909">
    <property type="component" value="Unassembled WGS sequence"/>
</dbReference>
<feature type="domain" description="Sortilin N-terminal" evidence="2">
    <location>
        <begin position="19"/>
        <end position="133"/>
    </location>
</feature>
<organism evidence="3 4">
    <name type="scientific">Geodia barretti</name>
    <name type="common">Barrett's horny sponge</name>
    <dbReference type="NCBI Taxonomy" id="519541"/>
    <lineage>
        <taxon>Eukaryota</taxon>
        <taxon>Metazoa</taxon>
        <taxon>Porifera</taxon>
        <taxon>Demospongiae</taxon>
        <taxon>Heteroscleromorpha</taxon>
        <taxon>Tetractinellida</taxon>
        <taxon>Astrophorina</taxon>
        <taxon>Geodiidae</taxon>
        <taxon>Geodia</taxon>
    </lineage>
</organism>
<dbReference type="InterPro" id="IPR031778">
    <property type="entry name" value="Sortilin_N"/>
</dbReference>
<dbReference type="CDD" id="cd15482">
    <property type="entry name" value="Sialidase_non-viral"/>
    <property type="match status" value="1"/>
</dbReference>
<accession>A0AA35WDD9</accession>
<evidence type="ECO:0000256" key="1">
    <source>
        <dbReference type="ARBA" id="ARBA00022737"/>
    </source>
</evidence>
<dbReference type="AlphaFoldDB" id="A0AA35WDD9"/>
<comment type="caution">
    <text evidence="3">The sequence shown here is derived from an EMBL/GenBank/DDBJ whole genome shotgun (WGS) entry which is preliminary data.</text>
</comment>
<evidence type="ECO:0000259" key="2">
    <source>
        <dbReference type="Pfam" id="PF15902"/>
    </source>
</evidence>
<proteinExistence type="predicted"/>
<gene>
    <name evidence="3" type="ORF">GBAR_LOCUS6903</name>
</gene>
<evidence type="ECO:0000313" key="4">
    <source>
        <dbReference type="Proteomes" id="UP001174909"/>
    </source>
</evidence>
<name>A0AA35WDD9_GEOBA</name>
<reference evidence="3" key="1">
    <citation type="submission" date="2023-03" db="EMBL/GenBank/DDBJ databases">
        <authorList>
            <person name="Steffen K."/>
            <person name="Cardenas P."/>
        </authorList>
    </citation>
    <scope>NUCLEOTIDE SEQUENCE</scope>
</reference>
<dbReference type="InterPro" id="IPR015943">
    <property type="entry name" value="WD40/YVTN_repeat-like_dom_sf"/>
</dbReference>
<dbReference type="SUPFAM" id="SSF110296">
    <property type="entry name" value="Oligoxyloglucan reducing end-specific cellobiohydrolase"/>
    <property type="match status" value="1"/>
</dbReference>
<dbReference type="EMBL" id="CASHTH010001038">
    <property type="protein sequence ID" value="CAI8010465.1"/>
    <property type="molecule type" value="Genomic_DNA"/>
</dbReference>
<keyword evidence="1" id="KW-0677">Repeat</keyword>
<evidence type="ECO:0000313" key="3">
    <source>
        <dbReference type="EMBL" id="CAI8010465.1"/>
    </source>
</evidence>